<protein>
    <submittedName>
        <fullName evidence="1">tRNA (Ms(2)io(6)A)-hydroxylase</fullName>
    </submittedName>
</protein>
<dbReference type="GO" id="GO:0045301">
    <property type="term" value="F:tRNA 2-(methylsulfanyl)-N(6)-isopentenyladenosine(37) hydroxylase activity"/>
    <property type="evidence" value="ECO:0007669"/>
    <property type="project" value="InterPro"/>
</dbReference>
<accession>R7ZR82</accession>
<evidence type="ECO:0000313" key="1">
    <source>
        <dbReference type="EMBL" id="EON76524.1"/>
    </source>
</evidence>
<keyword evidence="2" id="KW-1185">Reference proteome</keyword>
<sequence>MIETAIEELEHFQQVFALMQRRGVNLQTEMKEDPYIKQLMPLTHGGTPESRFMSRLLLGSVVECRGCERFKLVSEAQQDNELKRFYKALWTSEAKHGNIFVELALAYFDEKAVYTRLHEMMEFEGAIIENLPIRAALH</sequence>
<dbReference type="EMBL" id="AQHR01000085">
    <property type="protein sequence ID" value="EON76524.1"/>
    <property type="molecule type" value="Genomic_DNA"/>
</dbReference>
<dbReference type="AlphaFoldDB" id="R7ZR82"/>
<dbReference type="InterPro" id="IPR009078">
    <property type="entry name" value="Ferritin-like_SF"/>
</dbReference>
<dbReference type="Pfam" id="PF06175">
    <property type="entry name" value="MiaE"/>
    <property type="match status" value="1"/>
</dbReference>
<name>R7ZR82_9BACT</name>
<gene>
    <name evidence="1" type="ORF">ADIS_2974</name>
</gene>
<reference evidence="1 2" key="1">
    <citation type="submission" date="2013-02" db="EMBL/GenBank/DDBJ databases">
        <title>A novel strain isolated from Lonar lake, Maharashtra, India.</title>
        <authorList>
            <person name="Singh A."/>
        </authorList>
    </citation>
    <scope>NUCLEOTIDE SEQUENCE [LARGE SCALE GENOMIC DNA]</scope>
    <source>
        <strain evidence="1 2">AK24</strain>
    </source>
</reference>
<dbReference type="GO" id="GO:0006400">
    <property type="term" value="P:tRNA modification"/>
    <property type="evidence" value="ECO:0007669"/>
    <property type="project" value="InterPro"/>
</dbReference>
<dbReference type="SUPFAM" id="SSF47240">
    <property type="entry name" value="Ferritin-like"/>
    <property type="match status" value="1"/>
</dbReference>
<dbReference type="InterPro" id="IPR010386">
    <property type="entry name" value="tRNA-Hydrxlase_MiaE"/>
</dbReference>
<dbReference type="Gene3D" id="1.20.1260.10">
    <property type="match status" value="1"/>
</dbReference>
<dbReference type="STRING" id="1232681.ADIS_2974"/>
<dbReference type="Proteomes" id="UP000013909">
    <property type="component" value="Unassembled WGS sequence"/>
</dbReference>
<organism evidence="1 2">
    <name type="scientific">Lunatimonas lonarensis</name>
    <dbReference type="NCBI Taxonomy" id="1232681"/>
    <lineage>
        <taxon>Bacteria</taxon>
        <taxon>Pseudomonadati</taxon>
        <taxon>Bacteroidota</taxon>
        <taxon>Cytophagia</taxon>
        <taxon>Cytophagales</taxon>
        <taxon>Cyclobacteriaceae</taxon>
    </lineage>
</organism>
<dbReference type="InterPro" id="IPR012347">
    <property type="entry name" value="Ferritin-like"/>
</dbReference>
<dbReference type="PANTHER" id="PTHR42637:SF1">
    <property type="entry name" value="TRNA 2-(METHYLSULFANYL)-N(6)-ISOPENTENYLADENOSINE(37) HYDROXYLASE"/>
    <property type="match status" value="1"/>
</dbReference>
<dbReference type="PANTHER" id="PTHR42637">
    <property type="entry name" value="TRNA-(MS[2]IO[6]A)-HYDROXYLASE"/>
    <property type="match status" value="1"/>
</dbReference>
<comment type="caution">
    <text evidence="1">The sequence shown here is derived from an EMBL/GenBank/DDBJ whole genome shotgun (WGS) entry which is preliminary data.</text>
</comment>
<evidence type="ECO:0000313" key="2">
    <source>
        <dbReference type="Proteomes" id="UP000013909"/>
    </source>
</evidence>
<proteinExistence type="predicted"/>